<comment type="caution">
    <text evidence="3">The sequence shown here is derived from an EMBL/GenBank/DDBJ whole genome shotgun (WGS) entry which is preliminary data.</text>
</comment>
<name>A0A545VHH2_9HYPO</name>
<feature type="compositionally biased region" description="Low complexity" evidence="1">
    <location>
        <begin position="64"/>
        <end position="77"/>
    </location>
</feature>
<dbReference type="GO" id="GO:0034599">
    <property type="term" value="P:cellular response to oxidative stress"/>
    <property type="evidence" value="ECO:0007669"/>
    <property type="project" value="InterPro"/>
</dbReference>
<dbReference type="AlphaFoldDB" id="A0A545VHH2"/>
<keyword evidence="2" id="KW-1133">Transmembrane helix</keyword>
<dbReference type="PANTHER" id="PTHR28147">
    <property type="entry name" value="N-GLYCOSYLATION PROTEIN EOS1"/>
    <property type="match status" value="1"/>
</dbReference>
<protein>
    <submittedName>
        <fullName evidence="3">N-glycosylation protein EOS1</fullName>
    </submittedName>
</protein>
<accession>A0A545VHH2</accession>
<organism evidence="3 4">
    <name type="scientific">Cordyceps javanica</name>
    <dbReference type="NCBI Taxonomy" id="43265"/>
    <lineage>
        <taxon>Eukaryota</taxon>
        <taxon>Fungi</taxon>
        <taxon>Dikarya</taxon>
        <taxon>Ascomycota</taxon>
        <taxon>Pezizomycotina</taxon>
        <taxon>Sordariomycetes</taxon>
        <taxon>Hypocreomycetidae</taxon>
        <taxon>Hypocreales</taxon>
        <taxon>Cordycipitaceae</taxon>
        <taxon>Cordyceps</taxon>
    </lineage>
</organism>
<dbReference type="PANTHER" id="PTHR28147:SF1">
    <property type="entry name" value="N-GLYCOSYLATION PROTEIN EOS1"/>
    <property type="match status" value="1"/>
</dbReference>
<keyword evidence="2" id="KW-0472">Membrane</keyword>
<sequence>MVAGGPHRRASPSPSSPSLAASSPPLTPTSTIAAVPTTIASTTITATIEPRDDGSGFTVGGARSGTRTAAAAAVSGPTSPPPTTTATEPRSRLYTTATTAPGKKGSSRSSTTTSHARDRTLGAAAAETPSVHPSMLQPRVAVVLNVPPKWHPWLFALRLLSCLPAAWWGLPSALHLLLRVLPGPEHDTLASLYRGDGWSEPYALTETALATIWCFACGYLSFFFTDCLMSRWLINYTPQATIVRLLTIDVINAYLTLTTLSLSGGFQDPRLLLPGWIGIATTLTVCYHISHQRINIRKETSTSVNVFSIASYLTMIALLAHMLAFQPDYPTMPVVLRGRRLWNDVQRHVAQIKGTIERERAEL</sequence>
<feature type="compositionally biased region" description="Basic residues" evidence="1">
    <location>
        <begin position="1"/>
        <end position="10"/>
    </location>
</feature>
<feature type="transmembrane region" description="Helical" evidence="2">
    <location>
        <begin position="302"/>
        <end position="324"/>
    </location>
</feature>
<evidence type="ECO:0000256" key="2">
    <source>
        <dbReference type="SAM" id="Phobius"/>
    </source>
</evidence>
<reference evidence="3 4" key="1">
    <citation type="journal article" date="2019" name="Appl. Microbiol. Biotechnol.">
        <title>Genome sequence of Isaria javanica and comparative genome analysis insights into family S53 peptidase evolution in fungal entomopathogens.</title>
        <authorList>
            <person name="Lin R."/>
            <person name="Zhang X."/>
            <person name="Xin B."/>
            <person name="Zou M."/>
            <person name="Gao Y."/>
            <person name="Qin F."/>
            <person name="Hu Q."/>
            <person name="Xie B."/>
            <person name="Cheng X."/>
        </authorList>
    </citation>
    <scope>NUCLEOTIDE SEQUENCE [LARGE SCALE GENOMIC DNA]</scope>
    <source>
        <strain evidence="3 4">IJ1G</strain>
    </source>
</reference>
<gene>
    <name evidence="3" type="ORF">IF1G_01106</name>
</gene>
<dbReference type="EMBL" id="SPUK01000001">
    <property type="protein sequence ID" value="TQW01175.1"/>
    <property type="molecule type" value="Genomic_DNA"/>
</dbReference>
<proteinExistence type="predicted"/>
<evidence type="ECO:0000313" key="3">
    <source>
        <dbReference type="EMBL" id="TQW01175.1"/>
    </source>
</evidence>
<feature type="transmembrane region" description="Helical" evidence="2">
    <location>
        <begin position="201"/>
        <end position="224"/>
    </location>
</feature>
<feature type="transmembrane region" description="Helical" evidence="2">
    <location>
        <begin position="271"/>
        <end position="290"/>
    </location>
</feature>
<evidence type="ECO:0000256" key="1">
    <source>
        <dbReference type="SAM" id="MobiDB-lite"/>
    </source>
</evidence>
<evidence type="ECO:0000313" key="4">
    <source>
        <dbReference type="Proteomes" id="UP000315783"/>
    </source>
</evidence>
<keyword evidence="2" id="KW-0812">Transmembrane</keyword>
<dbReference type="InterPro" id="IPR021100">
    <property type="entry name" value="N-glycosylation_EOS1"/>
</dbReference>
<dbReference type="Pfam" id="PF12326">
    <property type="entry name" value="EOS1"/>
    <property type="match status" value="1"/>
</dbReference>
<keyword evidence="4" id="KW-1185">Reference proteome</keyword>
<dbReference type="GO" id="GO:0006487">
    <property type="term" value="P:protein N-linked glycosylation"/>
    <property type="evidence" value="ECO:0007669"/>
    <property type="project" value="TreeGrafter"/>
</dbReference>
<feature type="compositionally biased region" description="Low complexity" evidence="1">
    <location>
        <begin position="11"/>
        <end position="48"/>
    </location>
</feature>
<dbReference type="Proteomes" id="UP000315783">
    <property type="component" value="Unassembled WGS sequence"/>
</dbReference>
<dbReference type="GO" id="GO:0005789">
    <property type="term" value="C:endoplasmic reticulum membrane"/>
    <property type="evidence" value="ECO:0007669"/>
    <property type="project" value="InterPro"/>
</dbReference>
<feature type="transmembrane region" description="Helical" evidence="2">
    <location>
        <begin position="245"/>
        <end position="265"/>
    </location>
</feature>
<feature type="region of interest" description="Disordered" evidence="1">
    <location>
        <begin position="1"/>
        <end position="119"/>
    </location>
</feature>
<dbReference type="OrthoDB" id="2139606at2759"/>